<evidence type="ECO:0000313" key="1">
    <source>
        <dbReference type="EMBL" id="MQM15782.1"/>
    </source>
</evidence>
<dbReference type="InterPro" id="IPR022228">
    <property type="entry name" value="DUF3755"/>
</dbReference>
<keyword evidence="2" id="KW-1185">Reference proteome</keyword>
<gene>
    <name evidence="1" type="ORF">Taro_048733</name>
</gene>
<name>A0A843X8W9_COLES</name>
<dbReference type="OrthoDB" id="19768at2759"/>
<accession>A0A843X8W9</accession>
<dbReference type="Pfam" id="PF12579">
    <property type="entry name" value="DUF3755"/>
    <property type="match status" value="1"/>
</dbReference>
<comment type="caution">
    <text evidence="1">The sequence shown here is derived from an EMBL/GenBank/DDBJ whole genome shotgun (WGS) entry which is preliminary data.</text>
</comment>
<sequence>MAYDSNMGFHQGMIPSSFYDHHMVSFQSGAVSGSNRLFPSAINTIDAINSMDAMVYTATPSGNNMSLMIPSESTAGVLHLDPVPGLKHDTGLAVDWSLEEQASLERGLVKYSNEPNIMKYIKIAATLHNKTVRDVALRCRWMTNKENVKRRKLEEYCAGKKMKDRKNYDPLNLQLSFIHSDGYFIFLQYQVLMGQCNCYWRKRLNFYARLKLQDNVDLFFHTKNNVTAILKRMHETPGIMSRMPPLPESMDEKLFDTLLCAPQLSSVQFIG</sequence>
<dbReference type="AlphaFoldDB" id="A0A843X8W9"/>
<organism evidence="1 2">
    <name type="scientific">Colocasia esculenta</name>
    <name type="common">Wild taro</name>
    <name type="synonym">Arum esculentum</name>
    <dbReference type="NCBI Taxonomy" id="4460"/>
    <lineage>
        <taxon>Eukaryota</taxon>
        <taxon>Viridiplantae</taxon>
        <taxon>Streptophyta</taxon>
        <taxon>Embryophyta</taxon>
        <taxon>Tracheophyta</taxon>
        <taxon>Spermatophyta</taxon>
        <taxon>Magnoliopsida</taxon>
        <taxon>Liliopsida</taxon>
        <taxon>Araceae</taxon>
        <taxon>Aroideae</taxon>
        <taxon>Colocasieae</taxon>
        <taxon>Colocasia</taxon>
    </lineage>
</organism>
<reference evidence="1" key="1">
    <citation type="submission" date="2017-07" db="EMBL/GenBank/DDBJ databases">
        <title>Taro Niue Genome Assembly and Annotation.</title>
        <authorList>
            <person name="Atibalentja N."/>
            <person name="Keating K."/>
            <person name="Fields C.J."/>
        </authorList>
    </citation>
    <scope>NUCLEOTIDE SEQUENCE</scope>
    <source>
        <strain evidence="1">Niue_2</strain>
        <tissue evidence="1">Leaf</tissue>
    </source>
</reference>
<dbReference type="PANTHER" id="PTHR14000:SF6">
    <property type="entry name" value="OS02G0631200 PROTEIN"/>
    <property type="match status" value="1"/>
</dbReference>
<dbReference type="Proteomes" id="UP000652761">
    <property type="component" value="Unassembled WGS sequence"/>
</dbReference>
<dbReference type="PANTHER" id="PTHR14000">
    <property type="entry name" value="FINGER CCCH DOMAIN PROTEIN, PUTATIVE (DUF3755)-RELATED"/>
    <property type="match status" value="1"/>
</dbReference>
<evidence type="ECO:0000313" key="2">
    <source>
        <dbReference type="Proteomes" id="UP000652761"/>
    </source>
</evidence>
<proteinExistence type="predicted"/>
<protein>
    <submittedName>
        <fullName evidence="1">Uncharacterized protein</fullName>
    </submittedName>
</protein>
<dbReference type="EMBL" id="NMUH01006684">
    <property type="protein sequence ID" value="MQM15782.1"/>
    <property type="molecule type" value="Genomic_DNA"/>
</dbReference>